<dbReference type="Gene3D" id="3.40.50.150">
    <property type="entry name" value="Vaccinia Virus protein VP39"/>
    <property type="match status" value="1"/>
</dbReference>
<organism evidence="1 2">
    <name type="scientific">Flavobacterium humidisoli</name>
    <dbReference type="NCBI Taxonomy" id="2937442"/>
    <lineage>
        <taxon>Bacteria</taxon>
        <taxon>Pseudomonadati</taxon>
        <taxon>Bacteroidota</taxon>
        <taxon>Flavobacteriia</taxon>
        <taxon>Flavobacteriales</taxon>
        <taxon>Flavobacteriaceae</taxon>
        <taxon>Flavobacterium</taxon>
    </lineage>
</organism>
<dbReference type="EMBL" id="CP096829">
    <property type="protein sequence ID" value="UPZ14703.1"/>
    <property type="molecule type" value="Genomic_DNA"/>
</dbReference>
<sequence length="346" mass="40073">MYKQELKIIVKSIIASNNDDEYIHWAQKLSVFYQKILKDEHSDNNEIVVQGGIALSSSGAADCVDDYLRTIHFIKGIYKAINNLDTLFSCRKINILYAGCGPYATLILPLLPLLNKERINAVLIDINKSSIESVRNIISKIGLEDYNLHTIETDATTYIIPKDFVVDLAVSETMHYALTREPQVAISRNIMKQIPENAIFIPQEIKINLAFTFFNYEPSLKIDINGIKGYKNMQPYIYNVFVDRLLTINKEHFLGENNDSKFETNYYSLPDNFSNHPDVCLFTEIKIFEDIELKTAESYITNPYCVVSMYVIKDYSEIQFVYDFSEIPKWTYRLKKKQLISRRKNS</sequence>
<evidence type="ECO:0000313" key="2">
    <source>
        <dbReference type="Proteomes" id="UP000829998"/>
    </source>
</evidence>
<dbReference type="Proteomes" id="UP000829998">
    <property type="component" value="Chromosome"/>
</dbReference>
<evidence type="ECO:0000313" key="1">
    <source>
        <dbReference type="EMBL" id="UPZ14703.1"/>
    </source>
</evidence>
<protein>
    <submittedName>
        <fullName evidence="1">Uncharacterized protein</fullName>
    </submittedName>
</protein>
<gene>
    <name evidence="1" type="ORF">M0M44_18290</name>
</gene>
<proteinExistence type="predicted"/>
<accession>A0ABY4LQ13</accession>
<dbReference type="SUPFAM" id="SSF53335">
    <property type="entry name" value="S-adenosyl-L-methionine-dependent methyltransferases"/>
    <property type="match status" value="1"/>
</dbReference>
<dbReference type="InterPro" id="IPR029063">
    <property type="entry name" value="SAM-dependent_MTases_sf"/>
</dbReference>
<keyword evidence="2" id="KW-1185">Reference proteome</keyword>
<name>A0ABY4LQ13_9FLAO</name>
<dbReference type="RefSeq" id="WP_248726974.1">
    <property type="nucleotide sequence ID" value="NZ_CP096829.1"/>
</dbReference>
<reference evidence="1 2" key="1">
    <citation type="submission" date="2022-04" db="EMBL/GenBank/DDBJ databases">
        <authorList>
            <person name="Ra J.-S."/>
            <person name="Kim S.-B."/>
        </authorList>
    </citation>
    <scope>NUCLEOTIDE SEQUENCE [LARGE SCALE GENOMIC DNA]</scope>
    <source>
        <strain evidence="1 2">MMS21-Er5</strain>
    </source>
</reference>